<dbReference type="RefSeq" id="WP_301143523.1">
    <property type="nucleotide sequence ID" value="NZ_JAUHQA010000001.1"/>
</dbReference>
<accession>A0ABT8GK12</accession>
<organism evidence="1 2">
    <name type="scientific">Demequina muriae</name>
    <dbReference type="NCBI Taxonomy" id="3051664"/>
    <lineage>
        <taxon>Bacteria</taxon>
        <taxon>Bacillati</taxon>
        <taxon>Actinomycetota</taxon>
        <taxon>Actinomycetes</taxon>
        <taxon>Micrococcales</taxon>
        <taxon>Demequinaceae</taxon>
        <taxon>Demequina</taxon>
    </lineage>
</organism>
<gene>
    <name evidence="1" type="ORF">QQX02_12690</name>
</gene>
<dbReference type="InterPro" id="IPR029045">
    <property type="entry name" value="ClpP/crotonase-like_dom_sf"/>
</dbReference>
<sequence>MTALISLDISDGLAHLTFARPDRLNAFDFEMGQQYRDACVTATSSPDVRAILITAQGPAFCAGGDVLAMAGAGVSGAEVTAGAHVIHEGMAALVESGVPVVLAARGAVAGGGIGLMLAADYVIAGEDLRVAGKYADVGLTPDLGVSTLLTRAVGERRALTLLLTSRELDAATALEWGAVAEVATDPDARAKDIARTWATGAARALGQAKRLVRASPPRGWSESLADEARTIGEAFEGEEARRRISAFAAASASRGGAR</sequence>
<proteinExistence type="predicted"/>
<comment type="caution">
    <text evidence="1">The sequence shown here is derived from an EMBL/GenBank/DDBJ whole genome shotgun (WGS) entry which is preliminary data.</text>
</comment>
<reference evidence="1" key="1">
    <citation type="submission" date="2023-06" db="EMBL/GenBank/DDBJ databases">
        <title>Egi l300058.</title>
        <authorList>
            <person name="Gao L."/>
            <person name="Fang B.-Z."/>
            <person name="Li W.-J."/>
        </authorList>
    </citation>
    <scope>NUCLEOTIDE SEQUENCE</scope>
    <source>
        <strain evidence="1">EGI L300058</strain>
    </source>
</reference>
<dbReference type="PANTHER" id="PTHR43459:SF1">
    <property type="entry name" value="EG:BACN32G11.4 PROTEIN"/>
    <property type="match status" value="1"/>
</dbReference>
<dbReference type="Gene3D" id="3.90.226.10">
    <property type="entry name" value="2-enoyl-CoA Hydratase, Chain A, domain 1"/>
    <property type="match status" value="1"/>
</dbReference>
<name>A0ABT8GK12_9MICO</name>
<evidence type="ECO:0000313" key="2">
    <source>
        <dbReference type="Proteomes" id="UP001172708"/>
    </source>
</evidence>
<dbReference type="InterPro" id="IPR001753">
    <property type="entry name" value="Enoyl-CoA_hydra/iso"/>
</dbReference>
<keyword evidence="2" id="KW-1185">Reference proteome</keyword>
<dbReference type="CDD" id="cd06558">
    <property type="entry name" value="crotonase-like"/>
    <property type="match status" value="1"/>
</dbReference>
<dbReference type="EMBL" id="JAUHQA010000001">
    <property type="protein sequence ID" value="MDN4481780.1"/>
    <property type="molecule type" value="Genomic_DNA"/>
</dbReference>
<dbReference type="Pfam" id="PF00378">
    <property type="entry name" value="ECH_1"/>
    <property type="match status" value="1"/>
</dbReference>
<dbReference type="PANTHER" id="PTHR43459">
    <property type="entry name" value="ENOYL-COA HYDRATASE"/>
    <property type="match status" value="1"/>
</dbReference>
<protein>
    <submittedName>
        <fullName evidence="1">Enoyl-CoA hydratase-related protein</fullName>
    </submittedName>
</protein>
<dbReference type="Proteomes" id="UP001172708">
    <property type="component" value="Unassembled WGS sequence"/>
</dbReference>
<evidence type="ECO:0000313" key="1">
    <source>
        <dbReference type="EMBL" id="MDN4481780.1"/>
    </source>
</evidence>
<dbReference type="SUPFAM" id="SSF52096">
    <property type="entry name" value="ClpP/crotonase"/>
    <property type="match status" value="1"/>
</dbReference>